<dbReference type="PROSITE" id="PS50109">
    <property type="entry name" value="HIS_KIN"/>
    <property type="match status" value="1"/>
</dbReference>
<dbReference type="FunFam" id="3.30.565.10:FF:000023">
    <property type="entry name" value="PAS domain-containing sensor histidine kinase"/>
    <property type="match status" value="1"/>
</dbReference>
<keyword evidence="16" id="KW-1185">Reference proteome</keyword>
<dbReference type="SUPFAM" id="SSF47384">
    <property type="entry name" value="Homodimeric domain of signal transducing histidine kinase"/>
    <property type="match status" value="1"/>
</dbReference>
<dbReference type="PANTHER" id="PTHR43047">
    <property type="entry name" value="TWO-COMPONENT HISTIDINE PROTEIN KINASE"/>
    <property type="match status" value="1"/>
</dbReference>
<dbReference type="SMART" id="SM00448">
    <property type="entry name" value="REC"/>
    <property type="match status" value="1"/>
</dbReference>
<reference evidence="16" key="1">
    <citation type="submission" date="2016-11" db="EMBL/GenBank/DDBJ databases">
        <authorList>
            <person name="Varghese N."/>
            <person name="Submissions S."/>
        </authorList>
    </citation>
    <scope>NUCLEOTIDE SEQUENCE [LARGE SCALE GENOMIC DNA]</scope>
    <source>
        <strain evidence="16">DSM 9756</strain>
    </source>
</reference>
<evidence type="ECO:0000256" key="8">
    <source>
        <dbReference type="ARBA" id="ARBA00022777"/>
    </source>
</evidence>
<dbReference type="GO" id="GO:0005886">
    <property type="term" value="C:plasma membrane"/>
    <property type="evidence" value="ECO:0007669"/>
    <property type="project" value="UniProtKB-SubCell"/>
</dbReference>
<dbReference type="PRINTS" id="PR00344">
    <property type="entry name" value="BCTRLSENSOR"/>
</dbReference>
<dbReference type="InterPro" id="IPR001789">
    <property type="entry name" value="Sig_transdc_resp-reg_receiver"/>
</dbReference>
<evidence type="ECO:0000256" key="12">
    <source>
        <dbReference type="PROSITE-ProRule" id="PRU00169"/>
    </source>
</evidence>
<keyword evidence="4" id="KW-1003">Cell membrane</keyword>
<dbReference type="RefSeq" id="WP_178371965.1">
    <property type="nucleotide sequence ID" value="NZ_FQVB01000019.1"/>
</dbReference>
<dbReference type="InterPro" id="IPR004358">
    <property type="entry name" value="Sig_transdc_His_kin-like_C"/>
</dbReference>
<dbReference type="InterPro" id="IPR036097">
    <property type="entry name" value="HisK_dim/P_sf"/>
</dbReference>
<dbReference type="Pfam" id="PF02518">
    <property type="entry name" value="HATPase_c"/>
    <property type="match status" value="1"/>
</dbReference>
<evidence type="ECO:0000256" key="9">
    <source>
        <dbReference type="ARBA" id="ARBA00022840"/>
    </source>
</evidence>
<dbReference type="Gene3D" id="1.10.287.130">
    <property type="match status" value="1"/>
</dbReference>
<keyword evidence="6" id="KW-0808">Transferase</keyword>
<feature type="domain" description="Response regulatory" evidence="14">
    <location>
        <begin position="5"/>
        <end position="119"/>
    </location>
</feature>
<keyword evidence="11" id="KW-0472">Membrane</keyword>
<dbReference type="SUPFAM" id="SSF55874">
    <property type="entry name" value="ATPase domain of HSP90 chaperone/DNA topoisomerase II/histidine kinase"/>
    <property type="match status" value="1"/>
</dbReference>
<dbReference type="SMART" id="SM00388">
    <property type="entry name" value="HisKA"/>
    <property type="match status" value="1"/>
</dbReference>
<dbReference type="EMBL" id="FQVB01000019">
    <property type="protein sequence ID" value="SHF49427.1"/>
    <property type="molecule type" value="Genomic_DNA"/>
</dbReference>
<dbReference type="STRING" id="1121391.SAMN02745206_02091"/>
<sequence>MDPPKVLVIDDEEIARVSCRRVLAREGIAVSLASSGREGLEILLQEPHDLVLVDLKMAEMDGVEVVRRIHAFDPGIVTVIITGYATIESAVAVMKEGAYDYLPKPFTPDELLIVVRRGLEKRRLDLESRALREEKEAMERNFVTMVTHQLRSPLAAILQYFEVLLAGIGGELTDSQREMLQRAKDRLESLMALINDWLDMSRLNEGEIVNRLRPVDLRQCLDEALKGLEWSARQKNVSLLVDIPQDLPRIQADPDTFREVLSNLVSNAVKYNRAGGRVTIRARAQNGSVRVEVEDTGVGIDEKEIPFIFEQFYRARDREVRAQEGTGLGLAIARKIVRAHGGTMEVKSRKGEGSTFAVIVHAAPAEGAGKERR</sequence>
<organism evidence="15 16">
    <name type="scientific">Desulfacinum infernum DSM 9756</name>
    <dbReference type="NCBI Taxonomy" id="1121391"/>
    <lineage>
        <taxon>Bacteria</taxon>
        <taxon>Pseudomonadati</taxon>
        <taxon>Thermodesulfobacteriota</taxon>
        <taxon>Syntrophobacteria</taxon>
        <taxon>Syntrophobacterales</taxon>
        <taxon>Syntrophobacteraceae</taxon>
        <taxon>Desulfacinum</taxon>
    </lineage>
</organism>
<keyword evidence="7" id="KW-0547">Nucleotide-binding</keyword>
<protein>
    <recommendedName>
        <fullName evidence="3">histidine kinase</fullName>
        <ecNumber evidence="3">2.7.13.3</ecNumber>
    </recommendedName>
</protein>
<proteinExistence type="predicted"/>
<comment type="subcellular location">
    <subcellularLocation>
        <location evidence="2">Cell membrane</location>
    </subcellularLocation>
</comment>
<dbReference type="GO" id="GO:0000155">
    <property type="term" value="F:phosphorelay sensor kinase activity"/>
    <property type="evidence" value="ECO:0007669"/>
    <property type="project" value="InterPro"/>
</dbReference>
<dbReference type="InterPro" id="IPR003594">
    <property type="entry name" value="HATPase_dom"/>
</dbReference>
<evidence type="ECO:0000259" key="13">
    <source>
        <dbReference type="PROSITE" id="PS50109"/>
    </source>
</evidence>
<evidence type="ECO:0000259" key="14">
    <source>
        <dbReference type="PROSITE" id="PS50110"/>
    </source>
</evidence>
<dbReference type="InterPro" id="IPR011006">
    <property type="entry name" value="CheY-like_superfamily"/>
</dbReference>
<evidence type="ECO:0000256" key="11">
    <source>
        <dbReference type="ARBA" id="ARBA00023136"/>
    </source>
</evidence>
<dbReference type="InterPro" id="IPR003661">
    <property type="entry name" value="HisK_dim/P_dom"/>
</dbReference>
<evidence type="ECO:0000256" key="1">
    <source>
        <dbReference type="ARBA" id="ARBA00000085"/>
    </source>
</evidence>
<feature type="domain" description="Histidine kinase" evidence="13">
    <location>
        <begin position="145"/>
        <end position="364"/>
    </location>
</feature>
<evidence type="ECO:0000256" key="3">
    <source>
        <dbReference type="ARBA" id="ARBA00012438"/>
    </source>
</evidence>
<dbReference type="EC" id="2.7.13.3" evidence="3"/>
<dbReference type="Proteomes" id="UP000184076">
    <property type="component" value="Unassembled WGS sequence"/>
</dbReference>
<dbReference type="InterPro" id="IPR005467">
    <property type="entry name" value="His_kinase_dom"/>
</dbReference>
<evidence type="ECO:0000256" key="10">
    <source>
        <dbReference type="ARBA" id="ARBA00023012"/>
    </source>
</evidence>
<dbReference type="GO" id="GO:0005524">
    <property type="term" value="F:ATP binding"/>
    <property type="evidence" value="ECO:0007669"/>
    <property type="project" value="UniProtKB-KW"/>
</dbReference>
<evidence type="ECO:0000256" key="4">
    <source>
        <dbReference type="ARBA" id="ARBA00022475"/>
    </source>
</evidence>
<dbReference type="AlphaFoldDB" id="A0A1M5C488"/>
<feature type="modified residue" description="4-aspartylphosphate" evidence="12">
    <location>
        <position position="54"/>
    </location>
</feature>
<dbReference type="Gene3D" id="3.40.50.2300">
    <property type="match status" value="1"/>
</dbReference>
<keyword evidence="8 15" id="KW-0418">Kinase</keyword>
<dbReference type="Pfam" id="PF00072">
    <property type="entry name" value="Response_reg"/>
    <property type="match status" value="1"/>
</dbReference>
<dbReference type="SUPFAM" id="SSF52172">
    <property type="entry name" value="CheY-like"/>
    <property type="match status" value="1"/>
</dbReference>
<dbReference type="PANTHER" id="PTHR43047:SF72">
    <property type="entry name" value="OSMOSENSING HISTIDINE PROTEIN KINASE SLN1"/>
    <property type="match status" value="1"/>
</dbReference>
<evidence type="ECO:0000256" key="7">
    <source>
        <dbReference type="ARBA" id="ARBA00022741"/>
    </source>
</evidence>
<keyword evidence="10" id="KW-0902">Two-component regulatory system</keyword>
<keyword evidence="5 12" id="KW-0597">Phosphoprotein</keyword>
<accession>A0A1M5C488</accession>
<dbReference type="Gene3D" id="3.30.565.10">
    <property type="entry name" value="Histidine kinase-like ATPase, C-terminal domain"/>
    <property type="match status" value="1"/>
</dbReference>
<evidence type="ECO:0000313" key="16">
    <source>
        <dbReference type="Proteomes" id="UP000184076"/>
    </source>
</evidence>
<evidence type="ECO:0000256" key="2">
    <source>
        <dbReference type="ARBA" id="ARBA00004236"/>
    </source>
</evidence>
<dbReference type="Pfam" id="PF00512">
    <property type="entry name" value="HisKA"/>
    <property type="match status" value="1"/>
</dbReference>
<comment type="catalytic activity">
    <reaction evidence="1">
        <text>ATP + protein L-histidine = ADP + protein N-phospho-L-histidine.</text>
        <dbReference type="EC" id="2.7.13.3"/>
    </reaction>
</comment>
<dbReference type="CDD" id="cd00075">
    <property type="entry name" value="HATPase"/>
    <property type="match status" value="1"/>
</dbReference>
<dbReference type="SMART" id="SM00387">
    <property type="entry name" value="HATPase_c"/>
    <property type="match status" value="1"/>
</dbReference>
<dbReference type="GO" id="GO:0009927">
    <property type="term" value="F:histidine phosphotransfer kinase activity"/>
    <property type="evidence" value="ECO:0007669"/>
    <property type="project" value="TreeGrafter"/>
</dbReference>
<keyword evidence="9" id="KW-0067">ATP-binding</keyword>
<gene>
    <name evidence="15" type="ORF">SAMN02745206_02091</name>
</gene>
<dbReference type="InterPro" id="IPR036890">
    <property type="entry name" value="HATPase_C_sf"/>
</dbReference>
<evidence type="ECO:0000313" key="15">
    <source>
        <dbReference type="EMBL" id="SHF49427.1"/>
    </source>
</evidence>
<dbReference type="CDD" id="cd00082">
    <property type="entry name" value="HisKA"/>
    <property type="match status" value="1"/>
</dbReference>
<evidence type="ECO:0000256" key="5">
    <source>
        <dbReference type="ARBA" id="ARBA00022553"/>
    </source>
</evidence>
<name>A0A1M5C488_9BACT</name>
<evidence type="ECO:0000256" key="6">
    <source>
        <dbReference type="ARBA" id="ARBA00022679"/>
    </source>
</evidence>
<dbReference type="PROSITE" id="PS50110">
    <property type="entry name" value="RESPONSE_REGULATORY"/>
    <property type="match status" value="1"/>
</dbReference>